<feature type="compositionally biased region" description="Low complexity" evidence="1">
    <location>
        <begin position="84"/>
        <end position="111"/>
    </location>
</feature>
<reference evidence="3" key="1">
    <citation type="submission" date="2019-09" db="EMBL/GenBank/DDBJ databases">
        <title>Mumia zhuanghuii sp. nov. isolated from the intestinal contents of plateau pika (Ochotona curzoniae) in the Qinghai-Tibet plateau of China.</title>
        <authorList>
            <person name="Tian Z."/>
        </authorList>
    </citation>
    <scope>NUCLEOTIDE SEQUENCE [LARGE SCALE GENOMIC DNA]</scope>
    <source>
        <strain evidence="3">JCM 30598</strain>
    </source>
</reference>
<dbReference type="EMBL" id="VYSA01000003">
    <property type="protein sequence ID" value="KAA9106459.1"/>
    <property type="molecule type" value="Genomic_DNA"/>
</dbReference>
<protein>
    <submittedName>
        <fullName evidence="2">WXG100 family type VII secretion target</fullName>
    </submittedName>
</protein>
<feature type="region of interest" description="Disordered" evidence="1">
    <location>
        <begin position="36"/>
        <end position="56"/>
    </location>
</feature>
<dbReference type="SUPFAM" id="SSF140453">
    <property type="entry name" value="EsxAB dimer-like"/>
    <property type="match status" value="1"/>
</dbReference>
<evidence type="ECO:0000313" key="3">
    <source>
        <dbReference type="Proteomes" id="UP000325827"/>
    </source>
</evidence>
<evidence type="ECO:0000256" key="1">
    <source>
        <dbReference type="SAM" id="MobiDB-lite"/>
    </source>
</evidence>
<gene>
    <name evidence="2" type="ORF">F6B43_15050</name>
</gene>
<dbReference type="AlphaFoldDB" id="A0A5J5J0S7"/>
<comment type="caution">
    <text evidence="2">The sequence shown here is derived from an EMBL/GenBank/DDBJ whole genome shotgun (WGS) entry which is preliminary data.</text>
</comment>
<evidence type="ECO:0000313" key="2">
    <source>
        <dbReference type="EMBL" id="KAA9106459.1"/>
    </source>
</evidence>
<dbReference type="Gene3D" id="1.10.287.1060">
    <property type="entry name" value="ESAT-6-like"/>
    <property type="match status" value="1"/>
</dbReference>
<accession>A0A5J5J0S7</accession>
<dbReference type="OrthoDB" id="4892048at2"/>
<proteinExistence type="predicted"/>
<sequence length="415" mass="44314">MSVYGADVAELRATAAELDRSADRLGSTRTELTAQLARTPWTGQDAASFRSAWNSSHAPRLNAAADRLREAAAVLRRNADAQETTSAAAGGSTSSPGAPGASAPAGSPASDSPDDVRDWWTGLSDQQRQDLLTSYPLRYGNLDGIPIEDRVEANRLTAEDRLSQSGLSDAERAYLEAVVRGDRNLALYDPAGERLVEMIGTFGPQTTDVLTYVPGTGTNMDSFYGGGAQTVATYLTDRDKSGGTVSFVYKDGPWADWTFFGEHGTANEGYVLNAGQGLAEFTTAVQSDPALGGDVSFSAAGHSAGISYVSASEVAGAHYDHVLSLAGSWLAPGWQANPGTDYQHYQYGVDALNYLTPVKNMPIENDVFSQHVYAPDTFEILGVTFQNEGQNHTHIAEGPTTNQNALNDMYKDLHR</sequence>
<feature type="region of interest" description="Disordered" evidence="1">
    <location>
        <begin position="77"/>
        <end position="119"/>
    </location>
</feature>
<dbReference type="RefSeq" id="WP_150449801.1">
    <property type="nucleotide sequence ID" value="NZ_VYSA01000003.1"/>
</dbReference>
<organism evidence="2 3">
    <name type="scientific">Microbacterium rhizomatis</name>
    <dbReference type="NCBI Taxonomy" id="1631477"/>
    <lineage>
        <taxon>Bacteria</taxon>
        <taxon>Bacillati</taxon>
        <taxon>Actinomycetota</taxon>
        <taxon>Actinomycetes</taxon>
        <taxon>Micrococcales</taxon>
        <taxon>Microbacteriaceae</taxon>
        <taxon>Microbacterium</taxon>
    </lineage>
</organism>
<dbReference type="Proteomes" id="UP000325827">
    <property type="component" value="Unassembled WGS sequence"/>
</dbReference>
<dbReference type="InterPro" id="IPR036689">
    <property type="entry name" value="ESAT-6-like_sf"/>
</dbReference>
<keyword evidence="3" id="KW-1185">Reference proteome</keyword>
<name>A0A5J5J0S7_9MICO</name>